<protein>
    <submittedName>
        <fullName evidence="1">Uncharacterized protein</fullName>
    </submittedName>
</protein>
<comment type="caution">
    <text evidence="1">The sequence shown here is derived from an EMBL/GenBank/DDBJ whole genome shotgun (WGS) entry which is preliminary data.</text>
</comment>
<evidence type="ECO:0000313" key="2">
    <source>
        <dbReference type="Proteomes" id="UP000238281"/>
    </source>
</evidence>
<reference evidence="1 2" key="1">
    <citation type="submission" date="2017-09" db="EMBL/GenBank/DDBJ databases">
        <title>Reassesment of A. cryaerophilus.</title>
        <authorList>
            <person name="Perez-Cataluna A."/>
            <person name="Collado L."/>
            <person name="Salgado O."/>
            <person name="Lefinanco V."/>
            <person name="Figueras M.J."/>
        </authorList>
    </citation>
    <scope>NUCLEOTIDE SEQUENCE [LARGE SCALE GENOMIC DNA]</scope>
    <source>
        <strain evidence="1 2">LMG 10210</strain>
    </source>
</reference>
<accession>A0A2S9T9U9</accession>
<proteinExistence type="predicted"/>
<dbReference type="AlphaFoldDB" id="A0A2S9T9U9"/>
<dbReference type="EMBL" id="NXGE01000001">
    <property type="protein sequence ID" value="PRM95606.1"/>
    <property type="molecule type" value="Genomic_DNA"/>
</dbReference>
<organism evidence="1 2">
    <name type="scientific">Aliarcobacter cryaerophilus</name>
    <dbReference type="NCBI Taxonomy" id="28198"/>
    <lineage>
        <taxon>Bacteria</taxon>
        <taxon>Pseudomonadati</taxon>
        <taxon>Campylobacterota</taxon>
        <taxon>Epsilonproteobacteria</taxon>
        <taxon>Campylobacterales</taxon>
        <taxon>Arcobacteraceae</taxon>
        <taxon>Aliarcobacter</taxon>
    </lineage>
</organism>
<sequence length="193" mass="23128">MLNALYNALKYIFKKVTKLSIPYFSLEENYLKFKITSEFSFKFFLSNIETKTRHDAYVLDAYNLKTKDIYIEYIHTINGVIWNSQPFSAFLDLLKDELKTNSFKNIFKKSFSPYEFNIYEVDNVYKLYIIYIYEIDKEIFIIDKKGLLFEKLIQNFDKTILVEYQNKDILDLNLNFSLVKNNGLRNYFKLASS</sequence>
<dbReference type="RefSeq" id="WP_105914607.1">
    <property type="nucleotide sequence ID" value="NZ_NXGE01000001.1"/>
</dbReference>
<name>A0A2S9T9U9_9BACT</name>
<dbReference type="Proteomes" id="UP000238281">
    <property type="component" value="Unassembled WGS sequence"/>
</dbReference>
<gene>
    <name evidence="1" type="ORF">CJ673_01635</name>
</gene>
<evidence type="ECO:0000313" key="1">
    <source>
        <dbReference type="EMBL" id="PRM95606.1"/>
    </source>
</evidence>